<keyword evidence="2" id="KW-0732">Signal</keyword>
<evidence type="ECO:0000256" key="1">
    <source>
        <dbReference type="SAM" id="Phobius"/>
    </source>
</evidence>
<dbReference type="Proteomes" id="UP001174908">
    <property type="component" value="Unassembled WGS sequence"/>
</dbReference>
<name>A0ABT7N696_9BURK</name>
<organism evidence="3 4">
    <name type="scientific">Variovorax dokdonensis</name>
    <dbReference type="NCBI Taxonomy" id="344883"/>
    <lineage>
        <taxon>Bacteria</taxon>
        <taxon>Pseudomonadati</taxon>
        <taxon>Pseudomonadota</taxon>
        <taxon>Betaproteobacteria</taxon>
        <taxon>Burkholderiales</taxon>
        <taxon>Comamonadaceae</taxon>
        <taxon>Variovorax</taxon>
    </lineage>
</organism>
<keyword evidence="1" id="KW-0472">Membrane</keyword>
<keyword evidence="1" id="KW-1133">Transmembrane helix</keyword>
<dbReference type="RefSeq" id="WP_286658557.1">
    <property type="nucleotide sequence ID" value="NZ_JASZYV010000001.1"/>
</dbReference>
<feature type="transmembrane region" description="Helical" evidence="1">
    <location>
        <begin position="102"/>
        <end position="121"/>
    </location>
</feature>
<feature type="signal peptide" evidence="2">
    <location>
        <begin position="1"/>
        <end position="22"/>
    </location>
</feature>
<feature type="transmembrane region" description="Helical" evidence="1">
    <location>
        <begin position="41"/>
        <end position="59"/>
    </location>
</feature>
<protein>
    <submittedName>
        <fullName evidence="3">Uncharacterized protein</fullName>
    </submittedName>
</protein>
<proteinExistence type="predicted"/>
<sequence>MRVFQVLLVIAALAGLASGPWALDAAAASNPPLHWPDISLIFVGSAVSLPLVLGLQAALGNGKAVRVGWHFFLLGAVNLFATGISTAGVALASLGISPHSLLFLAMGAGLLLGVVGSRLLFASKFAAA</sequence>
<evidence type="ECO:0000313" key="3">
    <source>
        <dbReference type="EMBL" id="MDM0043447.1"/>
    </source>
</evidence>
<gene>
    <name evidence="3" type="ORF">QTH91_03050</name>
</gene>
<feature type="chain" id="PRO_5046588314" evidence="2">
    <location>
        <begin position="23"/>
        <end position="128"/>
    </location>
</feature>
<keyword evidence="1" id="KW-0812">Transmembrane</keyword>
<keyword evidence="4" id="KW-1185">Reference proteome</keyword>
<evidence type="ECO:0000313" key="4">
    <source>
        <dbReference type="Proteomes" id="UP001174908"/>
    </source>
</evidence>
<accession>A0ABT7N696</accession>
<comment type="caution">
    <text evidence="3">The sequence shown here is derived from an EMBL/GenBank/DDBJ whole genome shotgun (WGS) entry which is preliminary data.</text>
</comment>
<feature type="transmembrane region" description="Helical" evidence="1">
    <location>
        <begin position="71"/>
        <end position="96"/>
    </location>
</feature>
<reference evidence="3" key="1">
    <citation type="submission" date="2023-06" db="EMBL/GenBank/DDBJ databases">
        <authorList>
            <person name="Jiang Y."/>
            <person name="Liu Q."/>
        </authorList>
    </citation>
    <scope>NUCLEOTIDE SEQUENCE</scope>
    <source>
        <strain evidence="3">CGMCC 1.12089</strain>
    </source>
</reference>
<dbReference type="EMBL" id="JASZYV010000001">
    <property type="protein sequence ID" value="MDM0043447.1"/>
    <property type="molecule type" value="Genomic_DNA"/>
</dbReference>
<evidence type="ECO:0000256" key="2">
    <source>
        <dbReference type="SAM" id="SignalP"/>
    </source>
</evidence>